<feature type="transmembrane region" description="Helical" evidence="1">
    <location>
        <begin position="7"/>
        <end position="26"/>
    </location>
</feature>
<feature type="transmembrane region" description="Helical" evidence="1">
    <location>
        <begin position="171"/>
        <end position="197"/>
    </location>
</feature>
<dbReference type="RefSeq" id="WP_276344464.1">
    <property type="nucleotide sequence ID" value="NZ_JARJOW010000006.1"/>
</dbReference>
<keyword evidence="1" id="KW-0472">Membrane</keyword>
<feature type="transmembrane region" description="Helical" evidence="1">
    <location>
        <begin position="114"/>
        <end position="132"/>
    </location>
</feature>
<feature type="transmembrane region" description="Helical" evidence="1">
    <location>
        <begin position="203"/>
        <end position="222"/>
    </location>
</feature>
<dbReference type="EMBL" id="JARJOW010000006">
    <property type="protein sequence ID" value="MDF5691052.1"/>
    <property type="molecule type" value="Genomic_DNA"/>
</dbReference>
<feature type="transmembrane region" description="Helical" evidence="1">
    <location>
        <begin position="138"/>
        <end position="159"/>
    </location>
</feature>
<feature type="transmembrane region" description="Helical" evidence="1">
    <location>
        <begin position="258"/>
        <end position="277"/>
    </location>
</feature>
<keyword evidence="3" id="KW-1185">Reference proteome</keyword>
<evidence type="ECO:0008006" key="4">
    <source>
        <dbReference type="Google" id="ProtNLM"/>
    </source>
</evidence>
<sequence length="568" mass="66539">MPKAISYISVIIILALIGIFVCYIHYFSFDFPYQDDVTLLEFINITQNTPWNWSIFFESLFRVDNDHSIVIPRLITWIDYIIFGQVNFQHLILVTLVELILILYLLFRLFKRQGIHLVYFIPVAFIWLQPQYHEVSNWAITGLQHGHVTLFLLASLLLITENKAYALTWAILLAFLAGFTFGNGFIVFIALAYVYLLQKNWKNALIVGSCLIFFFACYLQIYQMGQAAKFHWNINHIILSFLGFIGASAMEFPKIGLILSWIFGFLVLCIFTFYSIDHGRYNLKNKDQGTYLGILSFILFSSGLIALVRSAENYTIYSRFQLYAALSIIIVYLHLLLHINKRYHPYLLIGTLLFAIPFYCLSFFNHSNSQQYQKMSFLADRINWKNNQSILSVSSGFLWNAKPIIREAEKKHVYSMSYPWNNPFQDQVSIPLTKESFKFQAKEFKQVMQQKHATWINHYYWLEFQHFPFNTAFDKQWFILLKSTDLPSTNKYILPIQFALNGKKNFLSMENYRANYGSIKINHESLKAGNYKMYLLNLVTEGDPSRNKLYALNQVLQVDTSLHRLILK</sequence>
<feature type="transmembrane region" description="Helical" evidence="1">
    <location>
        <begin position="289"/>
        <end position="308"/>
    </location>
</feature>
<evidence type="ECO:0000256" key="1">
    <source>
        <dbReference type="SAM" id="Phobius"/>
    </source>
</evidence>
<reference evidence="2 3" key="1">
    <citation type="submission" date="2023-03" db="EMBL/GenBank/DDBJ databases">
        <title>Genome sequencing of Aquirufa.</title>
        <authorList>
            <person name="Pitt A."/>
            <person name="Hahn M.W."/>
        </authorList>
    </citation>
    <scope>NUCLEOTIDE SEQUENCE [LARGE SCALE GENOMIC DNA]</scope>
    <source>
        <strain evidence="2 3">WAEICH-18A</strain>
    </source>
</reference>
<organism evidence="2 3">
    <name type="scientific">Aquirufa aurantiipilula</name>
    <dbReference type="NCBI Taxonomy" id="2696561"/>
    <lineage>
        <taxon>Bacteria</taxon>
        <taxon>Pseudomonadati</taxon>
        <taxon>Bacteroidota</taxon>
        <taxon>Cytophagia</taxon>
        <taxon>Cytophagales</taxon>
        <taxon>Flectobacillaceae</taxon>
        <taxon>Aquirufa</taxon>
    </lineage>
</organism>
<feature type="transmembrane region" description="Helical" evidence="1">
    <location>
        <begin position="346"/>
        <end position="364"/>
    </location>
</feature>
<feature type="transmembrane region" description="Helical" evidence="1">
    <location>
        <begin position="234"/>
        <end position="252"/>
    </location>
</feature>
<evidence type="ECO:0000313" key="2">
    <source>
        <dbReference type="EMBL" id="MDF5691052.1"/>
    </source>
</evidence>
<dbReference type="Proteomes" id="UP001321344">
    <property type="component" value="Unassembled WGS sequence"/>
</dbReference>
<name>A0ABT6BKQ5_9BACT</name>
<evidence type="ECO:0000313" key="3">
    <source>
        <dbReference type="Proteomes" id="UP001321344"/>
    </source>
</evidence>
<keyword evidence="1" id="KW-0812">Transmembrane</keyword>
<comment type="caution">
    <text evidence="2">The sequence shown here is derived from an EMBL/GenBank/DDBJ whole genome shotgun (WGS) entry which is preliminary data.</text>
</comment>
<accession>A0ABT6BKQ5</accession>
<feature type="transmembrane region" description="Helical" evidence="1">
    <location>
        <begin position="320"/>
        <end position="339"/>
    </location>
</feature>
<keyword evidence="1" id="KW-1133">Transmembrane helix</keyword>
<feature type="transmembrane region" description="Helical" evidence="1">
    <location>
        <begin position="88"/>
        <end position="107"/>
    </location>
</feature>
<proteinExistence type="predicted"/>
<protein>
    <recommendedName>
        <fullName evidence="4">Glycosyltransferase RgtA/B/C/D-like domain-containing protein</fullName>
    </recommendedName>
</protein>
<gene>
    <name evidence="2" type="ORF">PQG43_09265</name>
</gene>